<dbReference type="GO" id="GO:0004016">
    <property type="term" value="F:adenylate cyclase activity"/>
    <property type="evidence" value="ECO:0007669"/>
    <property type="project" value="TreeGrafter"/>
</dbReference>
<dbReference type="SUPFAM" id="SSF52540">
    <property type="entry name" value="P-loop containing nucleoside triphosphate hydrolases"/>
    <property type="match status" value="1"/>
</dbReference>
<keyword evidence="4" id="KW-1185">Reference proteome</keyword>
<proteinExistence type="predicted"/>
<dbReference type="GO" id="GO:0005524">
    <property type="term" value="F:ATP binding"/>
    <property type="evidence" value="ECO:0007669"/>
    <property type="project" value="UniProtKB-KW"/>
</dbReference>
<dbReference type="PANTHER" id="PTHR16305:SF28">
    <property type="entry name" value="GUANYLATE CYCLASE DOMAIN-CONTAINING PROTEIN"/>
    <property type="match status" value="1"/>
</dbReference>
<name>A0A4R7G7V3_9MICC</name>
<dbReference type="GO" id="GO:0005737">
    <property type="term" value="C:cytoplasm"/>
    <property type="evidence" value="ECO:0007669"/>
    <property type="project" value="TreeGrafter"/>
</dbReference>
<comment type="caution">
    <text evidence="3">The sequence shown here is derived from an EMBL/GenBank/DDBJ whole genome shotgun (WGS) entry which is preliminary data.</text>
</comment>
<evidence type="ECO:0000313" key="4">
    <source>
        <dbReference type="Proteomes" id="UP000294506"/>
    </source>
</evidence>
<accession>A0A4R7G7V3</accession>
<evidence type="ECO:0000256" key="2">
    <source>
        <dbReference type="ARBA" id="ARBA00022840"/>
    </source>
</evidence>
<dbReference type="Proteomes" id="UP000294506">
    <property type="component" value="Unassembled WGS sequence"/>
</dbReference>
<dbReference type="EMBL" id="SOAN01000001">
    <property type="protein sequence ID" value="TDS87594.1"/>
    <property type="molecule type" value="Genomic_DNA"/>
</dbReference>
<evidence type="ECO:0000256" key="1">
    <source>
        <dbReference type="ARBA" id="ARBA00022741"/>
    </source>
</evidence>
<protein>
    <recommendedName>
        <fullName evidence="5">AAA ATPase-like protein</fullName>
    </recommendedName>
</protein>
<dbReference type="AlphaFoldDB" id="A0A4R7G7V3"/>
<evidence type="ECO:0000313" key="3">
    <source>
        <dbReference type="EMBL" id="TDS87594.1"/>
    </source>
</evidence>
<dbReference type="PANTHER" id="PTHR16305">
    <property type="entry name" value="TESTICULAR SOLUBLE ADENYLYL CYCLASE"/>
    <property type="match status" value="1"/>
</dbReference>
<dbReference type="RefSeq" id="WP_133725618.1">
    <property type="nucleotide sequence ID" value="NZ_SOAN01000001.1"/>
</dbReference>
<evidence type="ECO:0008006" key="5">
    <source>
        <dbReference type="Google" id="ProtNLM"/>
    </source>
</evidence>
<keyword evidence="1" id="KW-0547">Nucleotide-binding</keyword>
<keyword evidence="2" id="KW-0067">ATP-binding</keyword>
<organism evidence="3 4">
    <name type="scientific">Nesterenkonia aurantiaca</name>
    <dbReference type="NCBI Taxonomy" id="1436010"/>
    <lineage>
        <taxon>Bacteria</taxon>
        <taxon>Bacillati</taxon>
        <taxon>Actinomycetota</taxon>
        <taxon>Actinomycetes</taxon>
        <taxon>Micrococcales</taxon>
        <taxon>Micrococcaceae</taxon>
        <taxon>Nesterenkonia</taxon>
    </lineage>
</organism>
<gene>
    <name evidence="3" type="ORF">EV640_101381</name>
</gene>
<reference evidence="3 4" key="1">
    <citation type="submission" date="2019-03" db="EMBL/GenBank/DDBJ databases">
        <title>Genomic Encyclopedia of Type Strains, Phase III (KMG-III): the genomes of soil and plant-associated and newly described type strains.</title>
        <authorList>
            <person name="Whitman W."/>
        </authorList>
    </citation>
    <scope>NUCLEOTIDE SEQUENCE [LARGE SCALE GENOMIC DNA]</scope>
    <source>
        <strain evidence="3 4">DSM 27373</strain>
    </source>
</reference>
<dbReference type="InterPro" id="IPR027417">
    <property type="entry name" value="P-loop_NTPase"/>
</dbReference>
<sequence>MSAGSPRVDRAEEIALIRRAASQAARRRAQVVYLEGFAGVGKGALLCDALTGHEDWREIVIVLEREQSDVSGELLRRLVLPPEIELNGQSVDGCVAEGLQRAQSLRRPTVITLINTQWIDAESAEALLRICTLLRDAAILVLMSGRPSARPEVNRLSAFARNAPNGNYIRVEPFNFAQTRELLQQYLNTPLNTGAIETVQQETSGYPVLVHEIGQHLAATPIGSRRLAVSLAAAKAGRAAQWMRRGFEDALVPLSDETLRVLRILAVSQVPLSRHQIAKVLDSPADLSGVLESGLAAWDERLFGHKIRSELIGEAILELMSPNELGELHRELAGLGDEVQSLHHRTEIARLLPGAEPIGVLVLDLRRAATEALLRGDLESAFQQFLSVARMSPDAQALQDLLHLGVPLGHLDCITVFDSAIRRLLPGPLRQAGLALVALDRDDLQEAVVS</sequence>